<dbReference type="EMBL" id="BNAH01000006">
    <property type="protein sequence ID" value="GHE89249.1"/>
    <property type="molecule type" value="Genomic_DNA"/>
</dbReference>
<evidence type="ECO:0000256" key="2">
    <source>
        <dbReference type="PROSITE-ProRule" id="PRU01091"/>
    </source>
</evidence>
<dbReference type="RefSeq" id="WP_189377973.1">
    <property type="nucleotide sequence ID" value="NZ_BNAH01000006.1"/>
</dbReference>
<dbReference type="Pfam" id="PF00486">
    <property type="entry name" value="Trans_reg_C"/>
    <property type="match status" value="1"/>
</dbReference>
<evidence type="ECO:0000313" key="4">
    <source>
        <dbReference type="EMBL" id="GHE89249.1"/>
    </source>
</evidence>
<dbReference type="CDD" id="cd00383">
    <property type="entry name" value="trans_reg_C"/>
    <property type="match status" value="1"/>
</dbReference>
<dbReference type="InterPro" id="IPR001867">
    <property type="entry name" value="OmpR/PhoB-type_DNA-bd"/>
</dbReference>
<organism evidence="4 5">
    <name type="scientific">Thalassotalea profundi</name>
    <dbReference type="NCBI Taxonomy" id="2036687"/>
    <lineage>
        <taxon>Bacteria</taxon>
        <taxon>Pseudomonadati</taxon>
        <taxon>Pseudomonadota</taxon>
        <taxon>Gammaproteobacteria</taxon>
        <taxon>Alteromonadales</taxon>
        <taxon>Colwelliaceae</taxon>
        <taxon>Thalassotalea</taxon>
    </lineage>
</organism>
<dbReference type="SUPFAM" id="SSF46894">
    <property type="entry name" value="C-terminal effector domain of the bipartite response regulators"/>
    <property type="match status" value="1"/>
</dbReference>
<reference evidence="5" key="1">
    <citation type="journal article" date="2019" name="Int. J. Syst. Evol. Microbiol.">
        <title>The Global Catalogue of Microorganisms (GCM) 10K type strain sequencing project: providing services to taxonomists for standard genome sequencing and annotation.</title>
        <authorList>
            <consortium name="The Broad Institute Genomics Platform"/>
            <consortium name="The Broad Institute Genome Sequencing Center for Infectious Disease"/>
            <person name="Wu L."/>
            <person name="Ma J."/>
        </authorList>
    </citation>
    <scope>NUCLEOTIDE SEQUENCE [LARGE SCALE GENOMIC DNA]</scope>
    <source>
        <strain evidence="5">CGMCC 1.15922</strain>
    </source>
</reference>
<proteinExistence type="predicted"/>
<dbReference type="PROSITE" id="PS51755">
    <property type="entry name" value="OMPR_PHOB"/>
    <property type="match status" value="1"/>
</dbReference>
<gene>
    <name evidence="4" type="ORF">GCM10011501_18440</name>
</gene>
<feature type="domain" description="OmpR/PhoB-type" evidence="3">
    <location>
        <begin position="8"/>
        <end position="106"/>
    </location>
</feature>
<dbReference type="SMART" id="SM00862">
    <property type="entry name" value="Trans_reg_C"/>
    <property type="match status" value="1"/>
</dbReference>
<feature type="DNA-binding region" description="OmpR/PhoB-type" evidence="2">
    <location>
        <begin position="8"/>
        <end position="106"/>
    </location>
</feature>
<comment type="caution">
    <text evidence="4">The sequence shown here is derived from an EMBL/GenBank/DDBJ whole genome shotgun (WGS) entry which is preliminary data.</text>
</comment>
<protein>
    <recommendedName>
        <fullName evidence="3">OmpR/PhoB-type domain-containing protein</fullName>
    </recommendedName>
</protein>
<accession>A0ABQ3IQH2</accession>
<name>A0ABQ3IQH2_9GAMM</name>
<dbReference type="Gene3D" id="1.10.10.10">
    <property type="entry name" value="Winged helix-like DNA-binding domain superfamily/Winged helix DNA-binding domain"/>
    <property type="match status" value="1"/>
</dbReference>
<sequence>MFNNREKPETYSISGLTLNMNTREVFLHEQLIDFTVLEFSLLHLLMSLSPQVVTRELIAKKIFQCSLANCNKRISIHLLNIRKKLDETANKKLIKTIRGKGYSLLSY</sequence>
<dbReference type="Proteomes" id="UP000626370">
    <property type="component" value="Unassembled WGS sequence"/>
</dbReference>
<evidence type="ECO:0000259" key="3">
    <source>
        <dbReference type="PROSITE" id="PS51755"/>
    </source>
</evidence>
<keyword evidence="1 2" id="KW-0238">DNA-binding</keyword>
<dbReference type="InterPro" id="IPR016032">
    <property type="entry name" value="Sig_transdc_resp-reg_C-effctor"/>
</dbReference>
<evidence type="ECO:0000313" key="5">
    <source>
        <dbReference type="Proteomes" id="UP000626370"/>
    </source>
</evidence>
<dbReference type="InterPro" id="IPR036388">
    <property type="entry name" value="WH-like_DNA-bd_sf"/>
</dbReference>
<keyword evidence="5" id="KW-1185">Reference proteome</keyword>
<evidence type="ECO:0000256" key="1">
    <source>
        <dbReference type="ARBA" id="ARBA00023125"/>
    </source>
</evidence>